<dbReference type="EMBL" id="VLLG01000003">
    <property type="protein sequence ID" value="TWI88811.1"/>
    <property type="molecule type" value="Genomic_DNA"/>
</dbReference>
<comment type="subcellular location">
    <subcellularLocation>
        <location evidence="1">Cell outer membrane</location>
    </subcellularLocation>
</comment>
<evidence type="ECO:0000313" key="8">
    <source>
        <dbReference type="EMBL" id="TWI88811.1"/>
    </source>
</evidence>
<evidence type="ECO:0000313" key="9">
    <source>
        <dbReference type="Proteomes" id="UP000316778"/>
    </source>
</evidence>
<keyword evidence="9" id="KW-1185">Reference proteome</keyword>
<evidence type="ECO:0000256" key="1">
    <source>
        <dbReference type="ARBA" id="ARBA00004442"/>
    </source>
</evidence>
<feature type="domain" description="SusD-like N-terminal" evidence="7">
    <location>
        <begin position="102"/>
        <end position="211"/>
    </location>
</feature>
<dbReference type="Gene3D" id="1.25.40.390">
    <property type="match status" value="1"/>
</dbReference>
<evidence type="ECO:0000256" key="2">
    <source>
        <dbReference type="ARBA" id="ARBA00006275"/>
    </source>
</evidence>
<comment type="similarity">
    <text evidence="2">Belongs to the SusD family.</text>
</comment>
<reference evidence="8 9" key="1">
    <citation type="journal article" date="2013" name="Stand. Genomic Sci.">
        <title>Genomic Encyclopedia of Type Strains, Phase I: The one thousand microbial genomes (KMG-I) project.</title>
        <authorList>
            <person name="Kyrpides N.C."/>
            <person name="Woyke T."/>
            <person name="Eisen J.A."/>
            <person name="Garrity G."/>
            <person name="Lilburn T.G."/>
            <person name="Beck B.J."/>
            <person name="Whitman W.B."/>
            <person name="Hugenholtz P."/>
            <person name="Klenk H.P."/>
        </authorList>
    </citation>
    <scope>NUCLEOTIDE SEQUENCE [LARGE SCALE GENOMIC DNA]</scope>
    <source>
        <strain evidence="8 9">DSM 13484</strain>
    </source>
</reference>
<dbReference type="InterPro" id="IPR011990">
    <property type="entry name" value="TPR-like_helical_dom_sf"/>
</dbReference>
<keyword evidence="3" id="KW-0732">Signal</keyword>
<dbReference type="AlphaFoldDB" id="A0A562T5J3"/>
<feature type="domain" description="RagB/SusD" evidence="6">
    <location>
        <begin position="382"/>
        <end position="612"/>
    </location>
</feature>
<sequence length="633" mass="72099">MKITLYKTARILLLGIAVQLPLSCSKDWLKPDPLSFYEPAITFTSREGLEAAITSCNRNLNYVWTGEGAPLLTDLLFSEVAVNGTTDKSGPAQDLNAMITPTSNNNHVNTNKINFFWYEGYKGIKYANTIISNLDRVPGLDSTLRNQMMGMAYFHRAFRYFWLVFEFGDVPLLTREITSPKFNFRSTKREVILQQLVSDMEFAVAHVPAAADFGMVNKGACQQLLIKCYLATGAFDKAIAVAGTLINSSGYSLMTAPFGAFENPMPDIHNITRNVIWDLHRAPNKSIAANREAIFNIISREDFANSRQDMFTMRNATPFISGSGNQLISTPSGKPGMSTSYKLTHDKIDLRKTYGRGVAITRPTWYSTHTIWDDTSDLRHSTRTGNWVRMEDLVYNNPALQADGDPYYGQPLQKYNNDGKLLVTDTIRTWFDWPHYKLWVASPRSETVDNYNGGAGDWYIYRLAETYLLRAEAHFWKGDLAAAAEDVNTIRRRAHCTKMYTAGEMTMGKIMDERARELFYEELRHMELSRVSYIFALSHKADEFGKTYTVEELSRSSYWYERVSRYNNFYNKGVKTVYGAEFTASPYHILWPVPQSDIDANREGRLNQNFGYSGYELNQPPIDNLQEAIDAQK</sequence>
<evidence type="ECO:0000256" key="4">
    <source>
        <dbReference type="ARBA" id="ARBA00023136"/>
    </source>
</evidence>
<evidence type="ECO:0000259" key="7">
    <source>
        <dbReference type="Pfam" id="PF14322"/>
    </source>
</evidence>
<keyword evidence="5" id="KW-0998">Cell outer membrane</keyword>
<dbReference type="Pfam" id="PF07980">
    <property type="entry name" value="SusD_RagB"/>
    <property type="match status" value="1"/>
</dbReference>
<dbReference type="Proteomes" id="UP000316778">
    <property type="component" value="Unassembled WGS sequence"/>
</dbReference>
<gene>
    <name evidence="8" type="ORF">LX66_2897</name>
</gene>
<dbReference type="SUPFAM" id="SSF48452">
    <property type="entry name" value="TPR-like"/>
    <property type="match status" value="1"/>
</dbReference>
<evidence type="ECO:0000259" key="6">
    <source>
        <dbReference type="Pfam" id="PF07980"/>
    </source>
</evidence>
<proteinExistence type="inferred from homology"/>
<accession>A0A562T5J3</accession>
<protein>
    <submittedName>
        <fullName evidence="8">Putative outer membrane starch-binding protein</fullName>
    </submittedName>
</protein>
<dbReference type="RefSeq" id="WP_145714655.1">
    <property type="nucleotide sequence ID" value="NZ_BAAAFY010000001.1"/>
</dbReference>
<dbReference type="OrthoDB" id="5694214at2"/>
<dbReference type="InterPro" id="IPR012944">
    <property type="entry name" value="SusD_RagB_dom"/>
</dbReference>
<dbReference type="InterPro" id="IPR033985">
    <property type="entry name" value="SusD-like_N"/>
</dbReference>
<organism evidence="8 9">
    <name type="scientific">Chitinophaga japonensis</name>
    <name type="common">Flexibacter japonensis</name>
    <dbReference type="NCBI Taxonomy" id="104662"/>
    <lineage>
        <taxon>Bacteria</taxon>
        <taxon>Pseudomonadati</taxon>
        <taxon>Bacteroidota</taxon>
        <taxon>Chitinophagia</taxon>
        <taxon>Chitinophagales</taxon>
        <taxon>Chitinophagaceae</taxon>
        <taxon>Chitinophaga</taxon>
    </lineage>
</organism>
<comment type="caution">
    <text evidence="8">The sequence shown here is derived from an EMBL/GenBank/DDBJ whole genome shotgun (WGS) entry which is preliminary data.</text>
</comment>
<name>A0A562T5J3_CHIJA</name>
<evidence type="ECO:0000256" key="5">
    <source>
        <dbReference type="ARBA" id="ARBA00023237"/>
    </source>
</evidence>
<dbReference type="Pfam" id="PF14322">
    <property type="entry name" value="SusD-like_3"/>
    <property type="match status" value="1"/>
</dbReference>
<dbReference type="GO" id="GO:0009279">
    <property type="term" value="C:cell outer membrane"/>
    <property type="evidence" value="ECO:0007669"/>
    <property type="project" value="UniProtKB-SubCell"/>
</dbReference>
<evidence type="ECO:0000256" key="3">
    <source>
        <dbReference type="ARBA" id="ARBA00022729"/>
    </source>
</evidence>
<keyword evidence="4" id="KW-0472">Membrane</keyword>